<evidence type="ECO:0000256" key="1">
    <source>
        <dbReference type="ARBA" id="ARBA00004141"/>
    </source>
</evidence>
<feature type="transmembrane region" description="Helical" evidence="7">
    <location>
        <begin position="344"/>
        <end position="363"/>
    </location>
</feature>
<feature type="transmembrane region" description="Helical" evidence="7">
    <location>
        <begin position="272"/>
        <end position="290"/>
    </location>
</feature>
<comment type="similarity">
    <text evidence="2">Belongs to the amino acid/polyamine transporter 2 family.</text>
</comment>
<evidence type="ECO:0000313" key="10">
    <source>
        <dbReference type="Proteomes" id="UP000077684"/>
    </source>
</evidence>
<evidence type="ECO:0000256" key="7">
    <source>
        <dbReference type="SAM" id="Phobius"/>
    </source>
</evidence>
<feature type="transmembrane region" description="Helical" evidence="7">
    <location>
        <begin position="384"/>
        <end position="404"/>
    </location>
</feature>
<protein>
    <recommendedName>
        <fullName evidence="8">Amino acid transporter transmembrane domain-containing protein</fullName>
    </recommendedName>
</protein>
<evidence type="ECO:0000256" key="4">
    <source>
        <dbReference type="ARBA" id="ARBA00022989"/>
    </source>
</evidence>
<dbReference type="InterPro" id="IPR013057">
    <property type="entry name" value="AA_transpt_TM"/>
</dbReference>
<dbReference type="GO" id="GO:0015179">
    <property type="term" value="F:L-amino acid transmembrane transporter activity"/>
    <property type="evidence" value="ECO:0007669"/>
    <property type="project" value="TreeGrafter"/>
</dbReference>
<evidence type="ECO:0000256" key="5">
    <source>
        <dbReference type="ARBA" id="ARBA00023136"/>
    </source>
</evidence>
<feature type="transmembrane region" description="Helical" evidence="7">
    <location>
        <begin position="154"/>
        <end position="174"/>
    </location>
</feature>
<comment type="subcellular location">
    <subcellularLocation>
        <location evidence="1">Membrane</location>
        <topology evidence="1">Multi-pass membrane protein</topology>
    </subcellularLocation>
</comment>
<organism evidence="9 10">
    <name type="scientific">Tilletia controversa</name>
    <name type="common">dwarf bunt fungus</name>
    <dbReference type="NCBI Taxonomy" id="13291"/>
    <lineage>
        <taxon>Eukaryota</taxon>
        <taxon>Fungi</taxon>
        <taxon>Dikarya</taxon>
        <taxon>Basidiomycota</taxon>
        <taxon>Ustilaginomycotina</taxon>
        <taxon>Exobasidiomycetes</taxon>
        <taxon>Tilletiales</taxon>
        <taxon>Tilletiaceae</taxon>
        <taxon>Tilletia</taxon>
    </lineage>
</organism>
<evidence type="ECO:0000256" key="3">
    <source>
        <dbReference type="ARBA" id="ARBA00022692"/>
    </source>
</evidence>
<evidence type="ECO:0000256" key="2">
    <source>
        <dbReference type="ARBA" id="ARBA00008066"/>
    </source>
</evidence>
<dbReference type="Pfam" id="PF01490">
    <property type="entry name" value="Aa_trans"/>
    <property type="match status" value="1"/>
</dbReference>
<dbReference type="EMBL" id="LWDE02000335">
    <property type="protein sequence ID" value="KAE8248628.1"/>
    <property type="molecule type" value="Genomic_DNA"/>
</dbReference>
<feature type="domain" description="Amino acid transporter transmembrane" evidence="8">
    <location>
        <begin position="71"/>
        <end position="472"/>
    </location>
</feature>
<dbReference type="PANTHER" id="PTHR22950:SF20">
    <property type="entry name" value="AMINO ACID TRANSPORTER (EUROFUNG)"/>
    <property type="match status" value="1"/>
</dbReference>
<reference evidence="9" key="1">
    <citation type="submission" date="2016-04" db="EMBL/GenBank/DDBJ databases">
        <authorList>
            <person name="Nguyen H.D."/>
            <person name="Samba Siva P."/>
            <person name="Cullis J."/>
            <person name="Levesque C.A."/>
            <person name="Hambleton S."/>
        </authorList>
    </citation>
    <scope>NUCLEOTIDE SEQUENCE</scope>
    <source>
        <strain evidence="9">DAOMC 236426</strain>
    </source>
</reference>
<sequence>MSNPLPQAIAPLPHKPIAEATMEEKKAFADSASGSSDDPKIDIDDPEKGARIKTVPAEGSIMESGEIVYRTMSWQKCCALLLCEYVCLAILAFPSAFATLGMAGGLLATFFFGLVTLYTSVTLWKYCLRHPDALHIADIGAHIFGRGNATRARIAYELTAAALCINNIMIIGLHTLTGSKIINTLAAHPTCSVGLSIAVAGICVIMTLPRKLDHVAWMGVASAASMFISILLVLIFSGIQGKHPANATEENYTITITAFAPKGTTFVQGFNAMLNIIFTWVGQCLYPSMIAELRDPREFGKALYVVTAVEFVLFSVVGITVYALTGQFAGAPAVITLKPVFKKIAFAFVFPTTVIIGVLYASVVAKYVFARLFIGSRHYNNHTVLGWVAWSSIVAVTWVIGWIIGEGVPFFGDLLSLMSALFDGWFGALFWAVAYAEVNHGQLWVGQGLNRKAQTVLNVVIFFSGLFIFGPGLYTSVQAIINSYSLGYVKSPFTCANNGL</sequence>
<dbReference type="PANTHER" id="PTHR22950">
    <property type="entry name" value="AMINO ACID TRANSPORTER"/>
    <property type="match status" value="1"/>
</dbReference>
<keyword evidence="3 7" id="KW-0812">Transmembrane</keyword>
<feature type="transmembrane region" description="Helical" evidence="7">
    <location>
        <begin position="302"/>
        <end position="324"/>
    </location>
</feature>
<feature type="region of interest" description="Disordered" evidence="6">
    <location>
        <begin position="25"/>
        <end position="48"/>
    </location>
</feature>
<name>A0A8X7MTU5_9BASI</name>
<dbReference type="FunFam" id="1.20.1740.10:FF:000039">
    <property type="entry name" value="Neutral amino acid transporter (Eurofung)"/>
    <property type="match status" value="1"/>
</dbReference>
<reference evidence="9" key="2">
    <citation type="journal article" date="2019" name="IMA Fungus">
        <title>Genome sequencing and comparison of five Tilletia species to identify candidate genes for the detection of regulated species infecting wheat.</title>
        <authorList>
            <person name="Nguyen H.D.T."/>
            <person name="Sultana T."/>
            <person name="Kesanakurti P."/>
            <person name="Hambleton S."/>
        </authorList>
    </citation>
    <scope>NUCLEOTIDE SEQUENCE</scope>
    <source>
        <strain evidence="9">DAOMC 236426</strain>
    </source>
</reference>
<feature type="transmembrane region" description="Helical" evidence="7">
    <location>
        <begin position="77"/>
        <end position="97"/>
    </location>
</feature>
<keyword evidence="4 7" id="KW-1133">Transmembrane helix</keyword>
<feature type="transmembrane region" description="Helical" evidence="7">
    <location>
        <begin position="455"/>
        <end position="474"/>
    </location>
</feature>
<dbReference type="GO" id="GO:0016020">
    <property type="term" value="C:membrane"/>
    <property type="evidence" value="ECO:0007669"/>
    <property type="project" value="UniProtKB-SubCell"/>
</dbReference>
<accession>A0A8X7MTU5</accession>
<proteinExistence type="inferred from homology"/>
<feature type="transmembrane region" description="Helical" evidence="7">
    <location>
        <begin position="103"/>
        <end position="124"/>
    </location>
</feature>
<feature type="compositionally biased region" description="Basic and acidic residues" evidence="6">
    <location>
        <begin position="37"/>
        <end position="48"/>
    </location>
</feature>
<evidence type="ECO:0000256" key="6">
    <source>
        <dbReference type="SAM" id="MobiDB-lite"/>
    </source>
</evidence>
<feature type="transmembrane region" description="Helical" evidence="7">
    <location>
        <begin position="186"/>
        <end position="208"/>
    </location>
</feature>
<keyword evidence="10" id="KW-1185">Reference proteome</keyword>
<dbReference type="AlphaFoldDB" id="A0A8X7MTU5"/>
<dbReference type="Proteomes" id="UP000077684">
    <property type="component" value="Unassembled WGS sequence"/>
</dbReference>
<feature type="transmembrane region" description="Helical" evidence="7">
    <location>
        <begin position="410"/>
        <end position="434"/>
    </location>
</feature>
<comment type="caution">
    <text evidence="9">The sequence shown here is derived from an EMBL/GenBank/DDBJ whole genome shotgun (WGS) entry which is preliminary data.</text>
</comment>
<evidence type="ECO:0000259" key="8">
    <source>
        <dbReference type="Pfam" id="PF01490"/>
    </source>
</evidence>
<keyword evidence="5 7" id="KW-0472">Membrane</keyword>
<feature type="transmembrane region" description="Helical" evidence="7">
    <location>
        <begin position="215"/>
        <end position="239"/>
    </location>
</feature>
<gene>
    <name evidence="9" type="ORF">A4X06_0g3595</name>
</gene>
<evidence type="ECO:0000313" key="9">
    <source>
        <dbReference type="EMBL" id="KAE8248628.1"/>
    </source>
</evidence>